<evidence type="ECO:0000256" key="1">
    <source>
        <dbReference type="SAM" id="SignalP"/>
    </source>
</evidence>
<dbReference type="AlphaFoldDB" id="A0A921MJS8"/>
<accession>A0A921MJS8</accession>
<gene>
    <name evidence="2" type="ORF">K8V01_00090</name>
</gene>
<feature type="signal peptide" evidence="1">
    <location>
        <begin position="1"/>
        <end position="21"/>
    </location>
</feature>
<reference evidence="2" key="1">
    <citation type="journal article" date="2021" name="PeerJ">
        <title>Extensive microbial diversity within the chicken gut microbiome revealed by metagenomics and culture.</title>
        <authorList>
            <person name="Gilroy R."/>
            <person name="Ravi A."/>
            <person name="Getino M."/>
            <person name="Pursley I."/>
            <person name="Horton D.L."/>
            <person name="Alikhan N.F."/>
            <person name="Baker D."/>
            <person name="Gharbi K."/>
            <person name="Hall N."/>
            <person name="Watson M."/>
            <person name="Adriaenssens E.M."/>
            <person name="Foster-Nyarko E."/>
            <person name="Jarju S."/>
            <person name="Secka A."/>
            <person name="Antonio M."/>
            <person name="Oren A."/>
            <person name="Chaudhuri R.R."/>
            <person name="La Ragione R."/>
            <person name="Hildebrand F."/>
            <person name="Pallen M.J."/>
        </authorList>
    </citation>
    <scope>NUCLEOTIDE SEQUENCE</scope>
    <source>
        <strain evidence="2">CHK179-5677</strain>
    </source>
</reference>
<comment type="caution">
    <text evidence="2">The sequence shown here is derived from an EMBL/GenBank/DDBJ whole genome shotgun (WGS) entry which is preliminary data.</text>
</comment>
<dbReference type="EMBL" id="DYUC01000001">
    <property type="protein sequence ID" value="HJG85422.1"/>
    <property type="molecule type" value="Genomic_DNA"/>
</dbReference>
<dbReference type="PROSITE" id="PS51257">
    <property type="entry name" value="PROKAR_LIPOPROTEIN"/>
    <property type="match status" value="1"/>
</dbReference>
<evidence type="ECO:0000313" key="2">
    <source>
        <dbReference type="EMBL" id="HJG85422.1"/>
    </source>
</evidence>
<evidence type="ECO:0000313" key="3">
    <source>
        <dbReference type="Proteomes" id="UP000760668"/>
    </source>
</evidence>
<organism evidence="2 3">
    <name type="scientific">Pseudoflavonifractor capillosus</name>
    <dbReference type="NCBI Taxonomy" id="106588"/>
    <lineage>
        <taxon>Bacteria</taxon>
        <taxon>Bacillati</taxon>
        <taxon>Bacillota</taxon>
        <taxon>Clostridia</taxon>
        <taxon>Eubacteriales</taxon>
        <taxon>Oscillospiraceae</taxon>
        <taxon>Pseudoflavonifractor</taxon>
    </lineage>
</organism>
<proteinExistence type="predicted"/>
<protein>
    <submittedName>
        <fullName evidence="2">DUF4358 domain-containing protein</fullName>
    </submittedName>
</protein>
<dbReference type="RefSeq" id="WP_295369019.1">
    <property type="nucleotide sequence ID" value="NZ_DYUC01000001.1"/>
</dbReference>
<keyword evidence="1" id="KW-0732">Signal</keyword>
<name>A0A921MJS8_9FIRM</name>
<dbReference type="Proteomes" id="UP000760668">
    <property type="component" value="Unassembled WGS sequence"/>
</dbReference>
<dbReference type="InterPro" id="IPR025648">
    <property type="entry name" value="DUF4358"/>
</dbReference>
<feature type="chain" id="PRO_5036860483" evidence="1">
    <location>
        <begin position="22"/>
        <end position="170"/>
    </location>
</feature>
<dbReference type="Pfam" id="PF14270">
    <property type="entry name" value="DUF4358"/>
    <property type="match status" value="1"/>
</dbReference>
<sequence>MKRFLSLILLPILLLTGCSSAPESQLTAQERTELYRAAIQDARSQEDNDAFPIVTSDADDMAPLLLELMGLSAGDMSAFAISASAINVKAYGIAAVYPAEGKDETVKEALRGFVDRQKQDFEQYLADQYDIAANARLETLEDGTILLVMCDGQDEVFTAIRSAVEQGAKG</sequence>
<reference evidence="2" key="2">
    <citation type="submission" date="2021-09" db="EMBL/GenBank/DDBJ databases">
        <authorList>
            <person name="Gilroy R."/>
        </authorList>
    </citation>
    <scope>NUCLEOTIDE SEQUENCE</scope>
    <source>
        <strain evidence="2">CHK179-5677</strain>
    </source>
</reference>